<keyword evidence="3" id="KW-0812">Transmembrane</keyword>
<accession>A0A2T7NPT3</accession>
<dbReference type="InterPro" id="IPR042352">
    <property type="entry name" value="EFCAB14"/>
</dbReference>
<keyword evidence="3" id="KW-0472">Membrane</keyword>
<feature type="region of interest" description="Disordered" evidence="2">
    <location>
        <begin position="469"/>
        <end position="545"/>
    </location>
</feature>
<organism evidence="4 5">
    <name type="scientific">Pomacea canaliculata</name>
    <name type="common">Golden apple snail</name>
    <dbReference type="NCBI Taxonomy" id="400727"/>
    <lineage>
        <taxon>Eukaryota</taxon>
        <taxon>Metazoa</taxon>
        <taxon>Spiralia</taxon>
        <taxon>Lophotrochozoa</taxon>
        <taxon>Mollusca</taxon>
        <taxon>Gastropoda</taxon>
        <taxon>Caenogastropoda</taxon>
        <taxon>Architaenioglossa</taxon>
        <taxon>Ampullarioidea</taxon>
        <taxon>Ampullariidae</taxon>
        <taxon>Pomacea</taxon>
    </lineage>
</organism>
<dbReference type="EMBL" id="PZQS01000010">
    <property type="protein sequence ID" value="PVD23178.1"/>
    <property type="molecule type" value="Genomic_DNA"/>
</dbReference>
<feature type="region of interest" description="Disordered" evidence="2">
    <location>
        <begin position="334"/>
        <end position="354"/>
    </location>
</feature>
<dbReference type="Gene3D" id="1.10.287.1490">
    <property type="match status" value="1"/>
</dbReference>
<evidence type="ECO:0000256" key="3">
    <source>
        <dbReference type="SAM" id="Phobius"/>
    </source>
</evidence>
<keyword evidence="3" id="KW-1133">Transmembrane helix</keyword>
<feature type="compositionally biased region" description="Basic and acidic residues" evidence="2">
    <location>
        <begin position="492"/>
        <end position="503"/>
    </location>
</feature>
<evidence type="ECO:0008006" key="6">
    <source>
        <dbReference type="Google" id="ProtNLM"/>
    </source>
</evidence>
<dbReference type="PANTHER" id="PTHR15717:SF2">
    <property type="entry name" value="EF-HAND CALCIUM-BINDING DOMAIN-CONTAINING PROTEIN 14"/>
    <property type="match status" value="1"/>
</dbReference>
<dbReference type="PANTHER" id="PTHR15717">
    <property type="entry name" value="PROTEIN KIAA0494"/>
    <property type="match status" value="1"/>
</dbReference>
<keyword evidence="5" id="KW-1185">Reference proteome</keyword>
<protein>
    <recommendedName>
        <fullName evidence="6">EF-hand domain-containing protein</fullName>
    </recommendedName>
</protein>
<dbReference type="OrthoDB" id="10009315at2759"/>
<reference evidence="4 5" key="1">
    <citation type="submission" date="2018-04" db="EMBL/GenBank/DDBJ databases">
        <title>The genome of golden apple snail Pomacea canaliculata provides insight into stress tolerance and invasive adaptation.</title>
        <authorList>
            <person name="Liu C."/>
            <person name="Liu B."/>
            <person name="Ren Y."/>
            <person name="Zhang Y."/>
            <person name="Wang H."/>
            <person name="Li S."/>
            <person name="Jiang F."/>
            <person name="Yin L."/>
            <person name="Zhang G."/>
            <person name="Qian W."/>
            <person name="Fan W."/>
        </authorList>
    </citation>
    <scope>NUCLEOTIDE SEQUENCE [LARGE SCALE GENOMIC DNA]</scope>
    <source>
        <strain evidence="4">SZHN2017</strain>
        <tissue evidence="4">Muscle</tissue>
    </source>
</reference>
<evidence type="ECO:0000313" key="5">
    <source>
        <dbReference type="Proteomes" id="UP000245119"/>
    </source>
</evidence>
<keyword evidence="1" id="KW-0175">Coiled coil</keyword>
<evidence type="ECO:0000313" key="4">
    <source>
        <dbReference type="EMBL" id="PVD23178.1"/>
    </source>
</evidence>
<feature type="compositionally biased region" description="Polar residues" evidence="2">
    <location>
        <begin position="504"/>
        <end position="516"/>
    </location>
</feature>
<feature type="coiled-coil region" evidence="1">
    <location>
        <begin position="169"/>
        <end position="196"/>
    </location>
</feature>
<dbReference type="Proteomes" id="UP000245119">
    <property type="component" value="Linkage Group LG10"/>
</dbReference>
<sequence length="545" mass="60511">MNGVIDFATLSTEHKGKPDASQRTNVEFKPAKKMKKRRQLDALVGNGKLPRRKHSGHELLRSNDSDSSEVEEFRVLEGHRLGKRWSGTSCCNTCSVLMFFIILATCLVASASLIWMHLELKRDFSSLQERLALVENKNAGTPDELQLFHSKLLAFNKSVQDLSTGKYGLIALNKSIEDMKKQIESLTASNTQLKNQASDHDGLAAESHSIEASGLEKTVADIGSEVSRMKTDMEQLKSAKDATSKQIDDLNKRLLKAENVIGKEGVLTTMSDVTQNLISQLNTTLMQNFEQVMARYSSLEAHVDVIDKVATNLQEQLKNLTAAVQNISQSLHSITPSNQQQSQEGSSQEGGENSQLAARVMNVEKHLVSLDEVISQFKNGTAVNSNNVEGMQNESSILSELKRDHQDFLVFRTEAFQDIDTLNASLTALNISVKILNLELNDLTSRLENSMQQMTNVSSSMEQVVTFLEKSRGEHDDKSKTDANDPSGRMKNILEDDKRKFEENPSQAGSELTTPPSVGFRLGHILSLSLSDDKNKQTKEESEQQ</sequence>
<proteinExistence type="predicted"/>
<evidence type="ECO:0000256" key="2">
    <source>
        <dbReference type="SAM" id="MobiDB-lite"/>
    </source>
</evidence>
<feature type="coiled-coil region" evidence="1">
    <location>
        <begin position="226"/>
        <end position="260"/>
    </location>
</feature>
<comment type="caution">
    <text evidence="4">The sequence shown here is derived from an EMBL/GenBank/DDBJ whole genome shotgun (WGS) entry which is preliminary data.</text>
</comment>
<dbReference type="AlphaFoldDB" id="A0A2T7NPT3"/>
<evidence type="ECO:0000256" key="1">
    <source>
        <dbReference type="SAM" id="Coils"/>
    </source>
</evidence>
<feature type="compositionally biased region" description="Low complexity" evidence="2">
    <location>
        <begin position="337"/>
        <end position="354"/>
    </location>
</feature>
<feature type="compositionally biased region" description="Basic and acidic residues" evidence="2">
    <location>
        <begin position="531"/>
        <end position="545"/>
    </location>
</feature>
<gene>
    <name evidence="4" type="ORF">C0Q70_16441</name>
</gene>
<feature type="compositionally biased region" description="Basic and acidic residues" evidence="2">
    <location>
        <begin position="469"/>
        <end position="483"/>
    </location>
</feature>
<name>A0A2T7NPT3_POMCA</name>
<feature type="transmembrane region" description="Helical" evidence="3">
    <location>
        <begin position="96"/>
        <end position="118"/>
    </location>
</feature>